<keyword evidence="3" id="KW-1185">Reference proteome</keyword>
<dbReference type="EMBL" id="SOAW01000003">
    <property type="protein sequence ID" value="TDT30102.1"/>
    <property type="molecule type" value="Genomic_DNA"/>
</dbReference>
<gene>
    <name evidence="2" type="ORF">CLV29_3126</name>
</gene>
<dbReference type="InterPro" id="IPR032710">
    <property type="entry name" value="NTF2-like_dom_sf"/>
</dbReference>
<dbReference type="InterPro" id="IPR037401">
    <property type="entry name" value="SnoaL-like"/>
</dbReference>
<dbReference type="GO" id="GO:0016853">
    <property type="term" value="F:isomerase activity"/>
    <property type="evidence" value="ECO:0007669"/>
    <property type="project" value="UniProtKB-KW"/>
</dbReference>
<dbReference type="RefSeq" id="WP_208292988.1">
    <property type="nucleotide sequence ID" value="NZ_SOAW01000003.1"/>
</dbReference>
<dbReference type="AlphaFoldDB" id="A0A4R7IZ74"/>
<accession>A0A4R7IZ74</accession>
<reference evidence="2 3" key="1">
    <citation type="submission" date="2019-03" db="EMBL/GenBank/DDBJ databases">
        <title>Genomic Encyclopedia of Archaeal and Bacterial Type Strains, Phase II (KMG-II): from individual species to whole genera.</title>
        <authorList>
            <person name="Goeker M."/>
        </authorList>
    </citation>
    <scope>NUCLEOTIDE SEQUENCE [LARGE SCALE GENOMIC DNA]</scope>
    <source>
        <strain evidence="2 3">DSM 24323</strain>
    </source>
</reference>
<comment type="caution">
    <text evidence="2">The sequence shown here is derived from an EMBL/GenBank/DDBJ whole genome shotgun (WGS) entry which is preliminary data.</text>
</comment>
<dbReference type="Gene3D" id="3.10.450.50">
    <property type="match status" value="1"/>
</dbReference>
<dbReference type="Proteomes" id="UP000295371">
    <property type="component" value="Unassembled WGS sequence"/>
</dbReference>
<feature type="domain" description="SnoaL-like" evidence="1">
    <location>
        <begin position="15"/>
        <end position="107"/>
    </location>
</feature>
<name>A0A4R7IZ74_9ACTN</name>
<evidence type="ECO:0000259" key="1">
    <source>
        <dbReference type="Pfam" id="PF12680"/>
    </source>
</evidence>
<dbReference type="SUPFAM" id="SSF54427">
    <property type="entry name" value="NTF2-like"/>
    <property type="match status" value="1"/>
</dbReference>
<proteinExistence type="predicted"/>
<evidence type="ECO:0000313" key="2">
    <source>
        <dbReference type="EMBL" id="TDT30102.1"/>
    </source>
</evidence>
<protein>
    <submittedName>
        <fullName evidence="2">Ketosteroid isomerase-like protein</fullName>
    </submittedName>
</protein>
<sequence>MSTTTQTNTPLEVVSTYHAAWTGGDLDAASDLLADDLVVHAPGYELVGKDAYREYLGGFMEIMTGHTPLAEVHDDEQVVLVYFPHTPVTKTVPVAERFTLSDGKIKEIYLLFDRQSYEPPSE</sequence>
<keyword evidence="2" id="KW-0413">Isomerase</keyword>
<organism evidence="2 3">
    <name type="scientific">Naumannella halotolerans</name>
    <dbReference type="NCBI Taxonomy" id="993414"/>
    <lineage>
        <taxon>Bacteria</taxon>
        <taxon>Bacillati</taxon>
        <taxon>Actinomycetota</taxon>
        <taxon>Actinomycetes</taxon>
        <taxon>Propionibacteriales</taxon>
        <taxon>Propionibacteriaceae</taxon>
        <taxon>Naumannella</taxon>
    </lineage>
</organism>
<evidence type="ECO:0000313" key="3">
    <source>
        <dbReference type="Proteomes" id="UP000295371"/>
    </source>
</evidence>
<dbReference type="Pfam" id="PF12680">
    <property type="entry name" value="SnoaL_2"/>
    <property type="match status" value="1"/>
</dbReference>